<dbReference type="Gene3D" id="2.30.42.10">
    <property type="match status" value="1"/>
</dbReference>
<dbReference type="PANTHER" id="PTHR32060">
    <property type="entry name" value="TAIL-SPECIFIC PROTEASE"/>
    <property type="match status" value="1"/>
</dbReference>
<dbReference type="InterPro" id="IPR029045">
    <property type="entry name" value="ClpP/crotonase-like_dom_sf"/>
</dbReference>
<keyword evidence="3 5" id="KW-0378">Hydrolase</keyword>
<name>A0A7X9FR10_9DELT</name>
<dbReference type="InterPro" id="IPR004447">
    <property type="entry name" value="Peptidase_S41A"/>
</dbReference>
<dbReference type="GO" id="GO:0004175">
    <property type="term" value="F:endopeptidase activity"/>
    <property type="evidence" value="ECO:0007669"/>
    <property type="project" value="TreeGrafter"/>
</dbReference>
<dbReference type="PROSITE" id="PS50106">
    <property type="entry name" value="PDZ"/>
    <property type="match status" value="1"/>
</dbReference>
<keyword evidence="6" id="KW-0812">Transmembrane</keyword>
<organism evidence="8 9">
    <name type="scientific">SAR324 cluster bacterium</name>
    <dbReference type="NCBI Taxonomy" id="2024889"/>
    <lineage>
        <taxon>Bacteria</taxon>
        <taxon>Deltaproteobacteria</taxon>
        <taxon>SAR324 cluster</taxon>
    </lineage>
</organism>
<evidence type="ECO:0000313" key="9">
    <source>
        <dbReference type="Proteomes" id="UP000524246"/>
    </source>
</evidence>
<dbReference type="InterPro" id="IPR001478">
    <property type="entry name" value="PDZ"/>
</dbReference>
<dbReference type="CDD" id="cd06782">
    <property type="entry name" value="cpPDZ_CPP-like"/>
    <property type="match status" value="1"/>
</dbReference>
<dbReference type="InterPro" id="IPR036034">
    <property type="entry name" value="PDZ_sf"/>
</dbReference>
<dbReference type="AlphaFoldDB" id="A0A7X9FR10"/>
<evidence type="ECO:0000256" key="5">
    <source>
        <dbReference type="RuleBase" id="RU004404"/>
    </source>
</evidence>
<dbReference type="InterPro" id="IPR005151">
    <property type="entry name" value="Tail-specific_protease"/>
</dbReference>
<dbReference type="GO" id="GO:0008236">
    <property type="term" value="F:serine-type peptidase activity"/>
    <property type="evidence" value="ECO:0007669"/>
    <property type="project" value="UniProtKB-KW"/>
</dbReference>
<dbReference type="Pfam" id="PF03572">
    <property type="entry name" value="Peptidase_S41"/>
    <property type="match status" value="1"/>
</dbReference>
<accession>A0A7X9FR10</accession>
<dbReference type="InterPro" id="IPR041489">
    <property type="entry name" value="PDZ_6"/>
</dbReference>
<dbReference type="SMART" id="SM00228">
    <property type="entry name" value="PDZ"/>
    <property type="match status" value="1"/>
</dbReference>
<dbReference type="Pfam" id="PF22694">
    <property type="entry name" value="CtpB_N-like"/>
    <property type="match status" value="1"/>
</dbReference>
<evidence type="ECO:0000259" key="7">
    <source>
        <dbReference type="PROSITE" id="PS50106"/>
    </source>
</evidence>
<gene>
    <name evidence="8" type="ORF">GYA55_05545</name>
</gene>
<dbReference type="Proteomes" id="UP000524246">
    <property type="component" value="Unassembled WGS sequence"/>
</dbReference>
<dbReference type="NCBIfam" id="TIGR00225">
    <property type="entry name" value="prc"/>
    <property type="match status" value="1"/>
</dbReference>
<comment type="similarity">
    <text evidence="1 5">Belongs to the peptidase S41A family.</text>
</comment>
<dbReference type="PANTHER" id="PTHR32060:SF30">
    <property type="entry name" value="CARBOXY-TERMINAL PROCESSING PROTEASE CTPA"/>
    <property type="match status" value="1"/>
</dbReference>
<dbReference type="EMBL" id="JAAZON010000234">
    <property type="protein sequence ID" value="NMC62617.1"/>
    <property type="molecule type" value="Genomic_DNA"/>
</dbReference>
<evidence type="ECO:0000256" key="1">
    <source>
        <dbReference type="ARBA" id="ARBA00009179"/>
    </source>
</evidence>
<dbReference type="SUPFAM" id="SSF50156">
    <property type="entry name" value="PDZ domain-like"/>
    <property type="match status" value="1"/>
</dbReference>
<protein>
    <submittedName>
        <fullName evidence="8">S41 family peptidase</fullName>
    </submittedName>
</protein>
<keyword evidence="6" id="KW-0472">Membrane</keyword>
<evidence type="ECO:0000256" key="3">
    <source>
        <dbReference type="ARBA" id="ARBA00022801"/>
    </source>
</evidence>
<evidence type="ECO:0000256" key="6">
    <source>
        <dbReference type="SAM" id="Phobius"/>
    </source>
</evidence>
<dbReference type="InterPro" id="IPR055210">
    <property type="entry name" value="CtpA/B_N"/>
</dbReference>
<dbReference type="SUPFAM" id="SSF52096">
    <property type="entry name" value="ClpP/crotonase"/>
    <property type="match status" value="1"/>
</dbReference>
<keyword evidence="6" id="KW-1133">Transmembrane helix</keyword>
<dbReference type="FunFam" id="3.90.226.10:FF:000029">
    <property type="entry name" value="Peptidase, S41 family"/>
    <property type="match status" value="1"/>
</dbReference>
<reference evidence="8 9" key="1">
    <citation type="journal article" date="2020" name="Biotechnol. Biofuels">
        <title>New insights from the biogas microbiome by comprehensive genome-resolved metagenomics of nearly 1600 species originating from multiple anaerobic digesters.</title>
        <authorList>
            <person name="Campanaro S."/>
            <person name="Treu L."/>
            <person name="Rodriguez-R L.M."/>
            <person name="Kovalovszki A."/>
            <person name="Ziels R.M."/>
            <person name="Maus I."/>
            <person name="Zhu X."/>
            <person name="Kougias P.G."/>
            <person name="Basile A."/>
            <person name="Luo G."/>
            <person name="Schluter A."/>
            <person name="Konstantinidis K.T."/>
            <person name="Angelidaki I."/>
        </authorList>
    </citation>
    <scope>NUCLEOTIDE SEQUENCE [LARGE SCALE GENOMIC DNA]</scope>
    <source>
        <strain evidence="8">AS27yjCOA_65</strain>
    </source>
</reference>
<dbReference type="Gene3D" id="3.90.226.10">
    <property type="entry name" value="2-enoyl-CoA Hydratase, Chain A, domain 1"/>
    <property type="match status" value="1"/>
</dbReference>
<dbReference type="PROSITE" id="PS51257">
    <property type="entry name" value="PROKAR_LIPOPROTEIN"/>
    <property type="match status" value="1"/>
</dbReference>
<feature type="domain" description="PDZ" evidence="7">
    <location>
        <begin position="130"/>
        <end position="212"/>
    </location>
</feature>
<feature type="non-terminal residue" evidence="8">
    <location>
        <position position="422"/>
    </location>
</feature>
<comment type="caution">
    <text evidence="8">The sequence shown here is derived from an EMBL/GenBank/DDBJ whole genome shotgun (WGS) entry which is preliminary data.</text>
</comment>
<dbReference type="FunFam" id="2.30.42.10:FF:000063">
    <property type="entry name" value="Peptidase, S41 family"/>
    <property type="match status" value="1"/>
</dbReference>
<dbReference type="Gene3D" id="3.30.750.44">
    <property type="match status" value="1"/>
</dbReference>
<feature type="transmembrane region" description="Helical" evidence="6">
    <location>
        <begin position="48"/>
        <end position="66"/>
    </location>
</feature>
<dbReference type="CDD" id="cd07560">
    <property type="entry name" value="Peptidase_S41_CPP"/>
    <property type="match status" value="1"/>
</dbReference>
<dbReference type="GO" id="GO:0030288">
    <property type="term" value="C:outer membrane-bounded periplasmic space"/>
    <property type="evidence" value="ECO:0007669"/>
    <property type="project" value="TreeGrafter"/>
</dbReference>
<dbReference type="GO" id="GO:0007165">
    <property type="term" value="P:signal transduction"/>
    <property type="evidence" value="ECO:0007669"/>
    <property type="project" value="TreeGrafter"/>
</dbReference>
<evidence type="ECO:0000313" key="8">
    <source>
        <dbReference type="EMBL" id="NMC62617.1"/>
    </source>
</evidence>
<proteinExistence type="inferred from homology"/>
<keyword evidence="4 5" id="KW-0720">Serine protease</keyword>
<evidence type="ECO:0000256" key="2">
    <source>
        <dbReference type="ARBA" id="ARBA00022670"/>
    </source>
</evidence>
<dbReference type="Pfam" id="PF17820">
    <property type="entry name" value="PDZ_6"/>
    <property type="match status" value="1"/>
</dbReference>
<evidence type="ECO:0000256" key="4">
    <source>
        <dbReference type="ARBA" id="ARBA00022825"/>
    </source>
</evidence>
<dbReference type="SMART" id="SM00245">
    <property type="entry name" value="TSPc"/>
    <property type="match status" value="1"/>
</dbReference>
<keyword evidence="2 5" id="KW-0645">Protease</keyword>
<sequence length="422" mass="45924">MFDATSKEAKRGALSESQRKESASTISLIISCEKTVEKIGLASTLRKLGYVLFASLLIITLLGRALPDVVAREKNDSSLFDELKLFTDVLAIVQRDYVQQVDPKKLVEGAIKGMLSNLDPHSGYLDPEFYKELQVQTTGEFGGLGIEITIREGMLIVVAPMAGSPAELAGVKPGDLIIKIDDKFTRDLTLVDAVRKLRGPKGTTVTIAVQRQGSKGLLEYTIKRDNIVVESVFKRVLDGDYGYVRLTQFMEKTGDDLKKALKFLKEQTSSGDLKGLILDLRNNPGGLLNQAVSVSDLFLKEGIIVYTDGRIESQKQKYYAHERGTEPDYPIVAIVNGGSASAAEIVAAALKDHGRAVIVGTQTFGKGSVQTVIPLKNGGALTLTTQLYYTKSGESIQLEGVKPDVVVEMPPLKDDEDFAKPI</sequence>
<dbReference type="GO" id="GO:0006508">
    <property type="term" value="P:proteolysis"/>
    <property type="evidence" value="ECO:0007669"/>
    <property type="project" value="UniProtKB-KW"/>
</dbReference>